<proteinExistence type="predicted"/>
<evidence type="ECO:0000313" key="2">
    <source>
        <dbReference type="EMBL" id="KMO85239.1"/>
    </source>
</evidence>
<accession>A0A0J6WRV3</accession>
<protein>
    <submittedName>
        <fullName evidence="2">Uncharacterized protein</fullName>
    </submittedName>
</protein>
<comment type="caution">
    <text evidence="2">The sequence shown here is derived from an EMBL/GenBank/DDBJ whole genome shotgun (WGS) entry which is preliminary data.</text>
</comment>
<keyword evidence="1" id="KW-0812">Transmembrane</keyword>
<reference evidence="2 3" key="1">
    <citation type="submission" date="2015-06" db="EMBL/GenBank/DDBJ databases">
        <title>Draft genome sequence of beer spoilage bacterium Megasphaera cerevisiae type strain 20462.</title>
        <authorList>
            <person name="Kutumbaka K."/>
            <person name="Pasmowitz J."/>
            <person name="Mategko J."/>
            <person name="Reyes D."/>
            <person name="Friedrich A."/>
            <person name="Han S."/>
            <person name="Martens-Habbena W."/>
            <person name="Neal-McKinney J."/>
            <person name="Janagama H.K."/>
            <person name="Nadala C."/>
            <person name="Samadpour M."/>
        </authorList>
    </citation>
    <scope>NUCLEOTIDE SEQUENCE [LARGE SCALE GENOMIC DNA]</scope>
    <source>
        <strain evidence="2 3">DSM 20462</strain>
    </source>
</reference>
<keyword evidence="1" id="KW-0472">Membrane</keyword>
<feature type="transmembrane region" description="Helical" evidence="1">
    <location>
        <begin position="36"/>
        <end position="56"/>
    </location>
</feature>
<name>A0A0J6WRV3_9FIRM</name>
<dbReference type="EMBL" id="LEKT01000085">
    <property type="protein sequence ID" value="KMO85239.1"/>
    <property type="molecule type" value="Genomic_DNA"/>
</dbReference>
<evidence type="ECO:0000313" key="3">
    <source>
        <dbReference type="Proteomes" id="UP000036503"/>
    </source>
</evidence>
<dbReference type="InParanoid" id="A0A0J6WRV3"/>
<dbReference type="RefSeq" id="WP_048515581.1">
    <property type="nucleotide sequence ID" value="NZ_FUXD01000075.1"/>
</dbReference>
<keyword evidence="1" id="KW-1133">Transmembrane helix</keyword>
<evidence type="ECO:0000256" key="1">
    <source>
        <dbReference type="SAM" id="Phobius"/>
    </source>
</evidence>
<dbReference type="PATRIC" id="fig|1122219.3.peg.3373"/>
<sequence length="194" mass="22396">MADIFNGVIVIAIYLCSIWLYQYYDLHLLIPFIPEKNLIVNVTLYSSVLYIIKTFLFKKIIHEGIIWAQIGPNKDNYGSEIKVIEKQSKAIYLRIAIIKYCKGMKGEKLKIEFPRGLTCQPDGNNTYSGKEENVVYFDLNDINTGTQHVELKVYVLNSKEHISLQSGIIITIEKHFWKDISLIYKSTIIKLEGD</sequence>
<organism evidence="2 3">
    <name type="scientific">Megasphaera cerevisiae DSM 20462</name>
    <dbReference type="NCBI Taxonomy" id="1122219"/>
    <lineage>
        <taxon>Bacteria</taxon>
        <taxon>Bacillati</taxon>
        <taxon>Bacillota</taxon>
        <taxon>Negativicutes</taxon>
        <taxon>Veillonellales</taxon>
        <taxon>Veillonellaceae</taxon>
        <taxon>Megasphaera</taxon>
    </lineage>
</organism>
<keyword evidence="3" id="KW-1185">Reference proteome</keyword>
<dbReference type="AlphaFoldDB" id="A0A0J6WRV3"/>
<dbReference type="Proteomes" id="UP000036503">
    <property type="component" value="Unassembled WGS sequence"/>
</dbReference>
<feature type="transmembrane region" description="Helical" evidence="1">
    <location>
        <begin position="7"/>
        <end position="24"/>
    </location>
</feature>
<gene>
    <name evidence="2" type="ORF">AB840_14625</name>
</gene>